<protein>
    <submittedName>
        <fullName evidence="2">Uncharacterized protein</fullName>
    </submittedName>
</protein>
<keyword evidence="1" id="KW-0812">Transmembrane</keyword>
<evidence type="ECO:0000313" key="3">
    <source>
        <dbReference type="Proteomes" id="UP000655016"/>
    </source>
</evidence>
<reference evidence="3" key="1">
    <citation type="journal article" date="2019" name="Int. J. Syst. Evol. Microbiol.">
        <title>The Global Catalogue of Microorganisms (GCM) 10K type strain sequencing project: providing services to taxonomists for standard genome sequencing and annotation.</title>
        <authorList>
            <consortium name="The Broad Institute Genomics Platform"/>
            <consortium name="The Broad Institute Genome Sequencing Center for Infectious Disease"/>
            <person name="Wu L."/>
            <person name="Ma J."/>
        </authorList>
    </citation>
    <scope>NUCLEOTIDE SEQUENCE [LARGE SCALE GENOMIC DNA]</scope>
    <source>
        <strain evidence="3">CGMCC 1.16060</strain>
    </source>
</reference>
<name>A0ABQ1UAW4_9FLAO</name>
<keyword evidence="1" id="KW-1133">Transmembrane helix</keyword>
<organism evidence="2 3">
    <name type="scientific">Flavobacterium limi</name>
    <dbReference type="NCBI Taxonomy" id="2045105"/>
    <lineage>
        <taxon>Bacteria</taxon>
        <taxon>Pseudomonadati</taxon>
        <taxon>Bacteroidota</taxon>
        <taxon>Flavobacteriia</taxon>
        <taxon>Flavobacteriales</taxon>
        <taxon>Flavobacteriaceae</taxon>
        <taxon>Flavobacterium</taxon>
    </lineage>
</organism>
<dbReference type="EMBL" id="BMKP01000004">
    <property type="protein sequence ID" value="GGF11842.1"/>
    <property type="molecule type" value="Genomic_DNA"/>
</dbReference>
<dbReference type="Proteomes" id="UP000655016">
    <property type="component" value="Unassembled WGS sequence"/>
</dbReference>
<comment type="caution">
    <text evidence="2">The sequence shown here is derived from an EMBL/GenBank/DDBJ whole genome shotgun (WGS) entry which is preliminary data.</text>
</comment>
<evidence type="ECO:0000313" key="2">
    <source>
        <dbReference type="EMBL" id="GGF11842.1"/>
    </source>
</evidence>
<evidence type="ECO:0000256" key="1">
    <source>
        <dbReference type="SAM" id="Phobius"/>
    </source>
</evidence>
<keyword evidence="3" id="KW-1185">Reference proteome</keyword>
<keyword evidence="1" id="KW-0472">Membrane</keyword>
<feature type="transmembrane region" description="Helical" evidence="1">
    <location>
        <begin position="6"/>
        <end position="24"/>
    </location>
</feature>
<proteinExistence type="predicted"/>
<accession>A0ABQ1UAW4</accession>
<feature type="transmembrane region" description="Helical" evidence="1">
    <location>
        <begin position="36"/>
        <end position="58"/>
    </location>
</feature>
<sequence>MDLLGGILLMTIIIIIVLSNILFFKRLKKNQKRFKYIILFLSFCIFSIFIFGILTYAVEQNLLLNTFKIEINHGYTSRILKSIIALTLNIITNYYFAKFYLKRIYKQKTEIELIGKE</sequence>
<feature type="transmembrane region" description="Helical" evidence="1">
    <location>
        <begin position="78"/>
        <end position="97"/>
    </location>
</feature>
<gene>
    <name evidence="2" type="ORF">GCM10011518_21300</name>
</gene>